<organism evidence="4 5">
    <name type="scientific">Pelagibacterium flavum</name>
    <dbReference type="NCBI Taxonomy" id="2984530"/>
    <lineage>
        <taxon>Bacteria</taxon>
        <taxon>Pseudomonadati</taxon>
        <taxon>Pseudomonadota</taxon>
        <taxon>Alphaproteobacteria</taxon>
        <taxon>Hyphomicrobiales</taxon>
        <taxon>Devosiaceae</taxon>
        <taxon>Pelagibacterium</taxon>
    </lineage>
</organism>
<dbReference type="Proteomes" id="UP001163882">
    <property type="component" value="Chromosome"/>
</dbReference>
<gene>
    <name evidence="4" type="ORF">OF122_09070</name>
</gene>
<dbReference type="InterPro" id="IPR011006">
    <property type="entry name" value="CheY-like_superfamily"/>
</dbReference>
<keyword evidence="5" id="KW-1185">Reference proteome</keyword>
<dbReference type="SUPFAM" id="SSF52172">
    <property type="entry name" value="CheY-like"/>
    <property type="match status" value="1"/>
</dbReference>
<feature type="modified residue" description="4-aspartylphosphate" evidence="1">
    <location>
        <position position="66"/>
    </location>
</feature>
<keyword evidence="1" id="KW-0597">Phosphoprotein</keyword>
<reference evidence="4" key="1">
    <citation type="submission" date="2022-10" db="EMBL/GenBank/DDBJ databases">
        <title>YIM 151497 complete genome.</title>
        <authorList>
            <person name="Chen X."/>
        </authorList>
    </citation>
    <scope>NUCLEOTIDE SEQUENCE</scope>
    <source>
        <strain evidence="4">YIM 151497</strain>
    </source>
</reference>
<protein>
    <recommendedName>
        <fullName evidence="3">Response regulatory domain-containing protein</fullName>
    </recommendedName>
</protein>
<evidence type="ECO:0000256" key="2">
    <source>
        <dbReference type="SAM" id="MobiDB-lite"/>
    </source>
</evidence>
<proteinExistence type="predicted"/>
<accession>A0ABY6IXH8</accession>
<evidence type="ECO:0000313" key="4">
    <source>
        <dbReference type="EMBL" id="UYQ73890.1"/>
    </source>
</evidence>
<evidence type="ECO:0000313" key="5">
    <source>
        <dbReference type="Proteomes" id="UP001163882"/>
    </source>
</evidence>
<dbReference type="EMBL" id="CP107716">
    <property type="protein sequence ID" value="UYQ73890.1"/>
    <property type="molecule type" value="Genomic_DNA"/>
</dbReference>
<dbReference type="InterPro" id="IPR001789">
    <property type="entry name" value="Sig_transdc_resp-reg_receiver"/>
</dbReference>
<feature type="domain" description="Response regulatory" evidence="3">
    <location>
        <begin position="16"/>
        <end position="126"/>
    </location>
</feature>
<evidence type="ECO:0000259" key="3">
    <source>
        <dbReference type="PROSITE" id="PS50110"/>
    </source>
</evidence>
<name>A0ABY6IXH8_9HYPH</name>
<dbReference type="Gene3D" id="3.40.50.2300">
    <property type="match status" value="1"/>
</dbReference>
<feature type="region of interest" description="Disordered" evidence="2">
    <location>
        <begin position="126"/>
        <end position="151"/>
    </location>
</feature>
<evidence type="ECO:0000256" key="1">
    <source>
        <dbReference type="PROSITE-ProRule" id="PRU00169"/>
    </source>
</evidence>
<sequence>MSALEQADSDSVAGKCVLVVEDDYVLAREVCNDLKSHGANVLGPAPTVHYASLIVGRRRLDGAILDIKLFGQEVYELVDVLMARGIPIIFATAYQKDHIDARYRSVETLHKPLDLGHLRRKVAAFRPQRPSTPAKAAEPVSAPREARGHETVQDRWARLLFDAMRSDT</sequence>
<dbReference type="PROSITE" id="PS50110">
    <property type="entry name" value="RESPONSE_REGULATORY"/>
    <property type="match status" value="1"/>
</dbReference>
<dbReference type="RefSeq" id="WP_264227447.1">
    <property type="nucleotide sequence ID" value="NZ_CP107716.1"/>
</dbReference>